<dbReference type="InterPro" id="IPR005119">
    <property type="entry name" value="LysR_subst-bd"/>
</dbReference>
<keyword evidence="3" id="KW-0805">Transcription regulation</keyword>
<feature type="domain" description="HTH lysR-type" evidence="7">
    <location>
        <begin position="6"/>
        <end position="63"/>
    </location>
</feature>
<evidence type="ECO:0000256" key="4">
    <source>
        <dbReference type="ARBA" id="ARBA00023125"/>
    </source>
</evidence>
<dbReference type="Pfam" id="PF03466">
    <property type="entry name" value="LysR_substrate"/>
    <property type="match status" value="1"/>
</dbReference>
<dbReference type="Pfam" id="PF00126">
    <property type="entry name" value="HTH_1"/>
    <property type="match status" value="1"/>
</dbReference>
<dbReference type="InterPro" id="IPR037402">
    <property type="entry name" value="YidZ_PBP2"/>
</dbReference>
<dbReference type="InterPro" id="IPR050389">
    <property type="entry name" value="LysR-type_TF"/>
</dbReference>
<evidence type="ECO:0000256" key="5">
    <source>
        <dbReference type="ARBA" id="ARBA00023159"/>
    </source>
</evidence>
<organism evidence="8 9">
    <name type="scientific">Rhizobium mayense</name>
    <dbReference type="NCBI Taxonomy" id="1312184"/>
    <lineage>
        <taxon>Bacteria</taxon>
        <taxon>Pseudomonadati</taxon>
        <taxon>Pseudomonadota</taxon>
        <taxon>Alphaproteobacteria</taxon>
        <taxon>Hyphomicrobiales</taxon>
        <taxon>Rhizobiaceae</taxon>
        <taxon>Rhizobium/Agrobacterium group</taxon>
        <taxon>Rhizobium</taxon>
    </lineage>
</organism>
<keyword evidence="2" id="KW-0536">Nodulation</keyword>
<evidence type="ECO:0000313" key="8">
    <source>
        <dbReference type="EMBL" id="MDL2397841.1"/>
    </source>
</evidence>
<reference evidence="8" key="1">
    <citation type="submission" date="2023-06" db="EMBL/GenBank/DDBJ databases">
        <title>Phylogenetic Diversity of Rhizobium strains.</title>
        <authorList>
            <person name="Moura F.T."/>
            <person name="Helene L.C.F."/>
            <person name="Hungria M."/>
        </authorList>
    </citation>
    <scope>NUCLEOTIDE SEQUENCE</scope>
    <source>
        <strain evidence="8">CCGE526</strain>
    </source>
</reference>
<dbReference type="PANTHER" id="PTHR30118:SF15">
    <property type="entry name" value="TRANSCRIPTIONAL REGULATORY PROTEIN"/>
    <property type="match status" value="1"/>
</dbReference>
<keyword evidence="5" id="KW-0010">Activator</keyword>
<dbReference type="InterPro" id="IPR036390">
    <property type="entry name" value="WH_DNA-bd_sf"/>
</dbReference>
<dbReference type="EMBL" id="JARFYM010000002">
    <property type="protein sequence ID" value="MDL2397841.1"/>
    <property type="molecule type" value="Genomic_DNA"/>
</dbReference>
<dbReference type="InterPro" id="IPR000847">
    <property type="entry name" value="LysR_HTH_N"/>
</dbReference>
<keyword evidence="4" id="KW-0238">DNA-binding</keyword>
<dbReference type="Gene3D" id="1.10.10.10">
    <property type="entry name" value="Winged helix-like DNA-binding domain superfamily/Winged helix DNA-binding domain"/>
    <property type="match status" value="1"/>
</dbReference>
<dbReference type="PROSITE" id="PS50931">
    <property type="entry name" value="HTH_LYSR"/>
    <property type="match status" value="1"/>
</dbReference>
<proteinExistence type="inferred from homology"/>
<name>A0ABT7JNL7_9HYPH</name>
<dbReference type="RefSeq" id="WP_285866634.1">
    <property type="nucleotide sequence ID" value="NZ_JARFYM010000002.1"/>
</dbReference>
<sequence>MNFNALDLNLIRVFDALARERSVTRAGDRIGLSQPAVSSALNRLRHVFNDPLFVRQGNEMLPTPLAGELAERARLVLGEIEEMVRTRRGLELAELDRTFTLLGADFFSMLLMPRLSREVSRHAPNVRLRLLDSALGDVARLLQKGGIDMALERPLEVPDWISSRLLFKSPFVLIASSGNQAVAALPENGPMPMQIFCALPHALRSIDGSMSGMVDDALAATGLRRRVTLALPHFQAVALAVASGRHIAAVPSQFAAAVRHDLKLRVFAPPLDIPVPDVRLYWHARHDQDAAHRWMREQVIEAVEELGWGSAQRE</sequence>
<dbReference type="PANTHER" id="PTHR30118">
    <property type="entry name" value="HTH-TYPE TRANSCRIPTIONAL REGULATOR LEUO-RELATED"/>
    <property type="match status" value="1"/>
</dbReference>
<evidence type="ECO:0000256" key="6">
    <source>
        <dbReference type="ARBA" id="ARBA00023163"/>
    </source>
</evidence>
<dbReference type="CDD" id="cd08417">
    <property type="entry name" value="PBP2_Nitroaromatics_like"/>
    <property type="match status" value="1"/>
</dbReference>
<evidence type="ECO:0000256" key="2">
    <source>
        <dbReference type="ARBA" id="ARBA00022458"/>
    </source>
</evidence>
<gene>
    <name evidence="8" type="ORF">PY649_02955</name>
</gene>
<evidence type="ECO:0000256" key="1">
    <source>
        <dbReference type="ARBA" id="ARBA00009437"/>
    </source>
</evidence>
<evidence type="ECO:0000313" key="9">
    <source>
        <dbReference type="Proteomes" id="UP001172645"/>
    </source>
</evidence>
<dbReference type="Proteomes" id="UP001172645">
    <property type="component" value="Unassembled WGS sequence"/>
</dbReference>
<comment type="caution">
    <text evidence="8">The sequence shown here is derived from an EMBL/GenBank/DDBJ whole genome shotgun (WGS) entry which is preliminary data.</text>
</comment>
<dbReference type="PRINTS" id="PR00039">
    <property type="entry name" value="HTHLYSR"/>
</dbReference>
<dbReference type="InterPro" id="IPR036388">
    <property type="entry name" value="WH-like_DNA-bd_sf"/>
</dbReference>
<keyword evidence="9" id="KW-1185">Reference proteome</keyword>
<protein>
    <submittedName>
        <fullName evidence="8">LysR family transcriptional regulator</fullName>
    </submittedName>
</protein>
<accession>A0ABT7JNL7</accession>
<keyword evidence="6" id="KW-0804">Transcription</keyword>
<dbReference type="Gene3D" id="3.40.190.10">
    <property type="entry name" value="Periplasmic binding protein-like II"/>
    <property type="match status" value="2"/>
</dbReference>
<evidence type="ECO:0000256" key="3">
    <source>
        <dbReference type="ARBA" id="ARBA00023015"/>
    </source>
</evidence>
<comment type="similarity">
    <text evidence="1">Belongs to the LysR transcriptional regulatory family.</text>
</comment>
<evidence type="ECO:0000259" key="7">
    <source>
        <dbReference type="PROSITE" id="PS50931"/>
    </source>
</evidence>
<dbReference type="SUPFAM" id="SSF53850">
    <property type="entry name" value="Periplasmic binding protein-like II"/>
    <property type="match status" value="1"/>
</dbReference>
<dbReference type="SUPFAM" id="SSF46785">
    <property type="entry name" value="Winged helix' DNA-binding domain"/>
    <property type="match status" value="1"/>
</dbReference>